<name>X1RF01_9ZZZZ</name>
<dbReference type="AlphaFoldDB" id="X1RF01"/>
<organism evidence="2">
    <name type="scientific">marine sediment metagenome</name>
    <dbReference type="NCBI Taxonomy" id="412755"/>
    <lineage>
        <taxon>unclassified sequences</taxon>
        <taxon>metagenomes</taxon>
        <taxon>ecological metagenomes</taxon>
    </lineage>
</organism>
<feature type="transmembrane region" description="Helical" evidence="1">
    <location>
        <begin position="14"/>
        <end position="32"/>
    </location>
</feature>
<evidence type="ECO:0000313" key="2">
    <source>
        <dbReference type="EMBL" id="GAI61730.1"/>
    </source>
</evidence>
<keyword evidence="1" id="KW-0812">Transmembrane</keyword>
<gene>
    <name evidence="2" type="ORF">S12H4_01341</name>
</gene>
<dbReference type="EMBL" id="BARW01000259">
    <property type="protein sequence ID" value="GAI61730.1"/>
    <property type="molecule type" value="Genomic_DNA"/>
</dbReference>
<protein>
    <submittedName>
        <fullName evidence="2">Uncharacterized protein</fullName>
    </submittedName>
</protein>
<reference evidence="2" key="1">
    <citation type="journal article" date="2014" name="Front. Microbiol.">
        <title>High frequency of phylogenetically diverse reductive dehalogenase-homologous genes in deep subseafloor sedimentary metagenomes.</title>
        <authorList>
            <person name="Kawai M."/>
            <person name="Futagami T."/>
            <person name="Toyoda A."/>
            <person name="Takaki Y."/>
            <person name="Nishi S."/>
            <person name="Hori S."/>
            <person name="Arai W."/>
            <person name="Tsubouchi T."/>
            <person name="Morono Y."/>
            <person name="Uchiyama I."/>
            <person name="Ito T."/>
            <person name="Fujiyama A."/>
            <person name="Inagaki F."/>
            <person name="Takami H."/>
        </authorList>
    </citation>
    <scope>NUCLEOTIDE SEQUENCE</scope>
    <source>
        <strain evidence="2">Expedition CK06-06</strain>
    </source>
</reference>
<accession>X1RF01</accession>
<keyword evidence="1" id="KW-1133">Transmembrane helix</keyword>
<feature type="non-terminal residue" evidence="2">
    <location>
        <position position="1"/>
    </location>
</feature>
<proteinExistence type="predicted"/>
<keyword evidence="1" id="KW-0472">Membrane</keyword>
<evidence type="ECO:0000256" key="1">
    <source>
        <dbReference type="SAM" id="Phobius"/>
    </source>
</evidence>
<comment type="caution">
    <text evidence="2">The sequence shown here is derived from an EMBL/GenBank/DDBJ whole genome shotgun (WGS) entry which is preliminary data.</text>
</comment>
<sequence length="53" mass="5847">DLQEVTEESEMRTIAQVAVVAVVAVAAVLLYVRVRERFPQLPGLLPTGPPNRF</sequence>